<evidence type="ECO:0000313" key="7">
    <source>
        <dbReference type="Proteomes" id="UP000600799"/>
    </source>
</evidence>
<dbReference type="InterPro" id="IPR029058">
    <property type="entry name" value="AB_hydrolase_fold"/>
</dbReference>
<evidence type="ECO:0000256" key="1">
    <source>
        <dbReference type="ARBA" id="ARBA00005964"/>
    </source>
</evidence>
<dbReference type="Pfam" id="PF00135">
    <property type="entry name" value="COesterase"/>
    <property type="match status" value="2"/>
</dbReference>
<comment type="caution">
    <text evidence="6">The sequence shown here is derived from an EMBL/GenBank/DDBJ whole genome shotgun (WGS) entry which is preliminary data.</text>
</comment>
<dbReference type="InterPro" id="IPR002018">
    <property type="entry name" value="CarbesteraseB"/>
</dbReference>
<reference evidence="6 7" key="1">
    <citation type="submission" date="2020-11" db="EMBL/GenBank/DDBJ databases">
        <title>The genome sequence of Novosphingobium sp. 1Y9A.</title>
        <authorList>
            <person name="Liu Y."/>
        </authorList>
    </citation>
    <scope>NUCLEOTIDE SEQUENCE [LARGE SCALE GENOMIC DNA]</scope>
    <source>
        <strain evidence="6 7">1Y9A</strain>
    </source>
</reference>
<dbReference type="EC" id="3.1.1.-" evidence="3"/>
<keyword evidence="7" id="KW-1185">Reference proteome</keyword>
<evidence type="ECO:0000256" key="3">
    <source>
        <dbReference type="RuleBase" id="RU361235"/>
    </source>
</evidence>
<evidence type="ECO:0000256" key="2">
    <source>
        <dbReference type="ARBA" id="ARBA00022801"/>
    </source>
</evidence>
<proteinExistence type="inferred from homology"/>
<dbReference type="InterPro" id="IPR019826">
    <property type="entry name" value="Carboxylesterase_B_AS"/>
</dbReference>
<gene>
    <name evidence="6" type="ORF">I2488_13820</name>
</gene>
<protein>
    <recommendedName>
        <fullName evidence="3">Carboxylic ester hydrolase</fullName>
        <ecNumber evidence="3">3.1.1.-</ecNumber>
    </recommendedName>
</protein>
<dbReference type="SUPFAM" id="SSF53474">
    <property type="entry name" value="alpha/beta-Hydrolases"/>
    <property type="match status" value="1"/>
</dbReference>
<name>A0ABS0HIK7_9SPHN</name>
<dbReference type="PROSITE" id="PS00122">
    <property type="entry name" value="CARBOXYLESTERASE_B_1"/>
    <property type="match status" value="1"/>
</dbReference>
<keyword evidence="2 3" id="KW-0378">Hydrolase</keyword>
<evidence type="ECO:0000256" key="4">
    <source>
        <dbReference type="SAM" id="MobiDB-lite"/>
    </source>
</evidence>
<dbReference type="PANTHER" id="PTHR11559">
    <property type="entry name" value="CARBOXYLESTERASE"/>
    <property type="match status" value="1"/>
</dbReference>
<sequence>MPDRPVVRTSVGPVAGRLDAERTLRMFRAIPYAAPPTGARRWRPPVPHPRWSRERDATERGPACMQNDYGWNRQDLQNMSEDCLTLDIATPLSAPAGVKLPVMVWIHGGSNRAGSSGDTIAGRLADQGVVLVSVQYRLGIFGFLAHRGLAREQGDASGNYGLMDQIAALRWVRENIAQFGGDAGNVTLFGESAGSQDVSLLLASPLASGLFRRAILQSGTPGFGMTARSLSDGLRLGDQLDGLLPRSSRRRNLDRLRALPAADLLAADLKLRDPAIWNQDYLWLRTTVDGRVLPRAPAELLAAAAPRPVIIGSNRFEFGPAPGTIDVARHLQHWFGANAEAAGKLYAAETGPATRLGPLEARIETDAVFRCPANNLAYLLARWRWPVWRYEFDVGPVGPDGSEALTTHGGEIPYVLDRRPIGTGAGVFHLQDIWLSFAREGVPRTPSGTIWSRYDAGSKAFTAITRNGMARKASLRAEICALTDRI</sequence>
<feature type="domain" description="Carboxylesterase type B" evidence="5">
    <location>
        <begin position="361"/>
        <end position="480"/>
    </location>
</feature>
<feature type="domain" description="Carboxylesterase type B" evidence="5">
    <location>
        <begin position="4"/>
        <end position="319"/>
    </location>
</feature>
<evidence type="ECO:0000313" key="6">
    <source>
        <dbReference type="EMBL" id="MBF9152086.1"/>
    </source>
</evidence>
<comment type="similarity">
    <text evidence="1 3">Belongs to the type-B carboxylesterase/lipase family.</text>
</comment>
<accession>A0ABS0HIK7</accession>
<dbReference type="InterPro" id="IPR050309">
    <property type="entry name" value="Type-B_Carboxylest/Lipase"/>
</dbReference>
<evidence type="ECO:0000259" key="5">
    <source>
        <dbReference type="Pfam" id="PF00135"/>
    </source>
</evidence>
<dbReference type="EMBL" id="JADQDC010000009">
    <property type="protein sequence ID" value="MBF9152086.1"/>
    <property type="molecule type" value="Genomic_DNA"/>
</dbReference>
<dbReference type="Proteomes" id="UP000600799">
    <property type="component" value="Unassembled WGS sequence"/>
</dbReference>
<dbReference type="Gene3D" id="3.40.50.1820">
    <property type="entry name" value="alpha/beta hydrolase"/>
    <property type="match status" value="1"/>
</dbReference>
<organism evidence="6 7">
    <name type="scientific">Novosphingobium jiangmenense</name>
    <dbReference type="NCBI Taxonomy" id="2791981"/>
    <lineage>
        <taxon>Bacteria</taxon>
        <taxon>Pseudomonadati</taxon>
        <taxon>Pseudomonadota</taxon>
        <taxon>Alphaproteobacteria</taxon>
        <taxon>Sphingomonadales</taxon>
        <taxon>Sphingomonadaceae</taxon>
        <taxon>Novosphingobium</taxon>
    </lineage>
</organism>
<feature type="region of interest" description="Disordered" evidence="4">
    <location>
        <begin position="38"/>
        <end position="64"/>
    </location>
</feature>